<gene>
    <name evidence="2" type="ORF">GCM10008906_33520</name>
</gene>
<name>A0ABN1JT61_9CLOT</name>
<organism evidence="2 3">
    <name type="scientific">Clostridium oceanicum</name>
    <dbReference type="NCBI Taxonomy" id="1543"/>
    <lineage>
        <taxon>Bacteria</taxon>
        <taxon>Bacillati</taxon>
        <taxon>Bacillota</taxon>
        <taxon>Clostridia</taxon>
        <taxon>Eubacteriales</taxon>
        <taxon>Clostridiaceae</taxon>
        <taxon>Clostridium</taxon>
    </lineage>
</organism>
<feature type="coiled-coil region" evidence="1">
    <location>
        <begin position="50"/>
        <end position="77"/>
    </location>
</feature>
<comment type="caution">
    <text evidence="2">The sequence shown here is derived from an EMBL/GenBank/DDBJ whole genome shotgun (WGS) entry which is preliminary data.</text>
</comment>
<reference evidence="2 3" key="1">
    <citation type="journal article" date="2019" name="Int. J. Syst. Evol. Microbiol.">
        <title>The Global Catalogue of Microorganisms (GCM) 10K type strain sequencing project: providing services to taxonomists for standard genome sequencing and annotation.</title>
        <authorList>
            <consortium name="The Broad Institute Genomics Platform"/>
            <consortium name="The Broad Institute Genome Sequencing Center for Infectious Disease"/>
            <person name="Wu L."/>
            <person name="Ma J."/>
        </authorList>
    </citation>
    <scope>NUCLEOTIDE SEQUENCE [LARGE SCALE GENOMIC DNA]</scope>
    <source>
        <strain evidence="2 3">JCM 1407</strain>
    </source>
</reference>
<accession>A0ABN1JT61</accession>
<keyword evidence="3" id="KW-1185">Reference proteome</keyword>
<evidence type="ECO:0000313" key="3">
    <source>
        <dbReference type="Proteomes" id="UP001501510"/>
    </source>
</evidence>
<evidence type="ECO:0000313" key="2">
    <source>
        <dbReference type="EMBL" id="GAA0746190.1"/>
    </source>
</evidence>
<sequence length="177" mass="20615">MASLILILLAIVLIIINVKALNKENNSFHSKLQFNIDNLDESKKDIGDLRKEFAETILELQKEIEELKEYKSQSEKEFKYIRSILMQDKGLYKFYENSKKAIELSGISDEISKVKEENNKDDINVYEESNEYNKEDKNEKIKEVNKLLKKGCNVEHIANKLQIGKGEVLLIKELYAK</sequence>
<dbReference type="RefSeq" id="WP_343763504.1">
    <property type="nucleotide sequence ID" value="NZ_BAAACG010000019.1"/>
</dbReference>
<evidence type="ECO:0000256" key="1">
    <source>
        <dbReference type="SAM" id="Coils"/>
    </source>
</evidence>
<dbReference type="EMBL" id="BAAACG010000019">
    <property type="protein sequence ID" value="GAA0746190.1"/>
    <property type="molecule type" value="Genomic_DNA"/>
</dbReference>
<proteinExistence type="predicted"/>
<keyword evidence="1" id="KW-0175">Coiled coil</keyword>
<dbReference type="Proteomes" id="UP001501510">
    <property type="component" value="Unassembled WGS sequence"/>
</dbReference>
<protein>
    <submittedName>
        <fullName evidence="2">Uncharacterized protein</fullName>
    </submittedName>
</protein>